<comment type="caution">
    <text evidence="1">The sequence shown here is derived from an EMBL/GenBank/DDBJ whole genome shotgun (WGS) entry which is preliminary data.</text>
</comment>
<evidence type="ECO:0008006" key="2">
    <source>
        <dbReference type="Google" id="ProtNLM"/>
    </source>
</evidence>
<proteinExistence type="predicted"/>
<sequence length="245" mass="28160">MQINLETLRTNRLELGILLKGSPYHLIYRDRILNPKLHWSALPSFKSYCELRYAVHGKDNPAALVREFNIKWPIFQKNLNLSGCLIYEKCGKHYVLEGHHRLGLALAKGIKSIGINHLAQESSYFQWQKLSGLDYPDFNPANKKDWQELCNDAFKIYGMKKLYHSVPVSCFKGWMLERNDGRVKIIKQACSKALRILDLGCHIGGISFEVFHNNRVVGVDNSPYAIRVAKKLTFALDKPVIFFPI</sequence>
<dbReference type="Gene3D" id="3.40.50.150">
    <property type="entry name" value="Vaccinia Virus protein VP39"/>
    <property type="match status" value="1"/>
</dbReference>
<dbReference type="AlphaFoldDB" id="X1RTR5"/>
<dbReference type="CDD" id="cd02440">
    <property type="entry name" value="AdoMet_MTases"/>
    <property type="match status" value="1"/>
</dbReference>
<reference evidence="1" key="1">
    <citation type="journal article" date="2014" name="Front. Microbiol.">
        <title>High frequency of phylogenetically diverse reductive dehalogenase-homologous genes in deep subseafloor sedimentary metagenomes.</title>
        <authorList>
            <person name="Kawai M."/>
            <person name="Futagami T."/>
            <person name="Toyoda A."/>
            <person name="Takaki Y."/>
            <person name="Nishi S."/>
            <person name="Hori S."/>
            <person name="Arai W."/>
            <person name="Tsubouchi T."/>
            <person name="Morono Y."/>
            <person name="Uchiyama I."/>
            <person name="Ito T."/>
            <person name="Fujiyama A."/>
            <person name="Inagaki F."/>
            <person name="Takami H."/>
        </authorList>
    </citation>
    <scope>NUCLEOTIDE SEQUENCE</scope>
    <source>
        <strain evidence="1">Expedition CK06-06</strain>
    </source>
</reference>
<dbReference type="InterPro" id="IPR029063">
    <property type="entry name" value="SAM-dependent_MTases_sf"/>
</dbReference>
<protein>
    <recommendedName>
        <fullName evidence="2">Methyltransferase domain-containing protein</fullName>
    </recommendedName>
</protein>
<name>X1RTR5_9ZZZZ</name>
<organism evidence="1">
    <name type="scientific">marine sediment metagenome</name>
    <dbReference type="NCBI Taxonomy" id="412755"/>
    <lineage>
        <taxon>unclassified sequences</taxon>
        <taxon>metagenomes</taxon>
        <taxon>ecological metagenomes</taxon>
    </lineage>
</organism>
<gene>
    <name evidence="1" type="ORF">S12H4_03156</name>
</gene>
<accession>X1RTR5</accession>
<evidence type="ECO:0000313" key="1">
    <source>
        <dbReference type="EMBL" id="GAI70356.1"/>
    </source>
</evidence>
<dbReference type="EMBL" id="BARW01000858">
    <property type="protein sequence ID" value="GAI70356.1"/>
    <property type="molecule type" value="Genomic_DNA"/>
</dbReference>
<dbReference type="SUPFAM" id="SSF53335">
    <property type="entry name" value="S-adenosyl-L-methionine-dependent methyltransferases"/>
    <property type="match status" value="1"/>
</dbReference>